<dbReference type="InterPro" id="IPR010601">
    <property type="entry name" value="DUF1182"/>
</dbReference>
<feature type="transmembrane region" description="Helical" evidence="6">
    <location>
        <begin position="214"/>
        <end position="236"/>
    </location>
</feature>
<dbReference type="PANTHER" id="PTHR38614:SF1">
    <property type="entry name" value="G_PROTEIN_RECEP_F1_2 DOMAIN-CONTAINING PROTEIN"/>
    <property type="match status" value="1"/>
</dbReference>
<gene>
    <name evidence="7" type="primary">WBGene00278586</name>
</gene>
<feature type="transmembrane region" description="Helical" evidence="6">
    <location>
        <begin position="124"/>
        <end position="143"/>
    </location>
</feature>
<dbReference type="SUPFAM" id="SSF81321">
    <property type="entry name" value="Family A G protein-coupled receptor-like"/>
    <property type="match status" value="1"/>
</dbReference>
<evidence type="ECO:0000256" key="3">
    <source>
        <dbReference type="ARBA" id="ARBA00022692"/>
    </source>
</evidence>
<evidence type="ECO:0000256" key="6">
    <source>
        <dbReference type="RuleBase" id="RU280813"/>
    </source>
</evidence>
<feature type="transmembrane region" description="Helical" evidence="6">
    <location>
        <begin position="562"/>
        <end position="586"/>
    </location>
</feature>
<keyword evidence="8" id="KW-1185">Reference proteome</keyword>
<dbReference type="Proteomes" id="UP000005239">
    <property type="component" value="Unassembled WGS sequence"/>
</dbReference>
<proteinExistence type="inferred from homology"/>
<sequence length="621" mass="72121">MLVADRNIIQVLYGIPGILLYFPILWAILAERMNLSASFVFIYFVIAITNILSWLNSWNLRLINEPFFVFYYKILVDHSLVINAVHFLTAEFNYIHNFTTFIITFDRFITIYRTSENCNWWKKHYLLFTLIGYSLSLGGHFFIRLPMDIRIKFNETTGNAQFVYNDNSQKILDSNVRMLFGCVNFIVCLILNILSWKALRSMVKTNKFAVQRSFLILSTFIFVTQALNVFVGISLWTYNSIQGSALTIPPYEIMFYSSDLCNIGQAVSTILISSVIRQVMWRKIKQILGIVTNRIEPMTTARKEYPFYPDAHDYYTYPALFRGDYRPAAVRNAVIMYLSYLPVLFIAFCAKRDPRIHEYYKTTIVFSAYAQFFLTLPQTIFYTWISIAVMEDYETTIIWCSVVKFNTAALNFMSYNTLVAVGFCRLISLFFGRRLELAFVLAAFTFFSALLVAIVGYMFAVNSVYPHEVCQPVIFFLEDIPALIHNFYTFFIPLLAAIFNLLCVIYLIYMKSRRTTVSPTKKVDELVVAFSLLLQSIIPAVTITSKAFFVLTMVWLVEAPDWFIIFTNWAGFFTTGLNILASIVFIKSFQDQFKELFWFPIKYKVVRPDPTTTTSFVLVKI</sequence>
<accession>A0A2A6CUP2</accession>
<dbReference type="EnsemblMetazoa" id="PPA40217.1">
    <property type="protein sequence ID" value="PPA40217.1"/>
    <property type="gene ID" value="WBGene00278586"/>
</dbReference>
<protein>
    <recommendedName>
        <fullName evidence="6">Serpentine receptor class gamma</fullName>
    </recommendedName>
</protein>
<name>A0A2A6CUP2_PRIPA</name>
<feature type="transmembrane region" description="Helical" evidence="6">
    <location>
        <begin position="35"/>
        <end position="55"/>
    </location>
</feature>
<feature type="transmembrane region" description="Helical" evidence="6">
    <location>
        <begin position="12"/>
        <end position="29"/>
    </location>
</feature>
<accession>A0A8R1UTX0</accession>
<dbReference type="GO" id="GO:0016020">
    <property type="term" value="C:membrane"/>
    <property type="evidence" value="ECO:0007669"/>
    <property type="project" value="UniProtKB-SubCell"/>
</dbReference>
<dbReference type="Pfam" id="PF02118">
    <property type="entry name" value="Srg"/>
    <property type="match status" value="1"/>
</dbReference>
<comment type="caution">
    <text evidence="6">Lacks conserved residue(s) required for the propagation of feature annotation.</text>
</comment>
<keyword evidence="3 6" id="KW-0812">Transmembrane</keyword>
<dbReference type="GO" id="GO:0007606">
    <property type="term" value="P:sensory perception of chemical stimulus"/>
    <property type="evidence" value="ECO:0007669"/>
    <property type="project" value="UniProtKB-UniRule"/>
</dbReference>
<dbReference type="GO" id="GO:0004888">
    <property type="term" value="F:transmembrane signaling receptor activity"/>
    <property type="evidence" value="ECO:0007669"/>
    <property type="project" value="InterPro"/>
</dbReference>
<comment type="similarity">
    <text evidence="2 6">Belongs to the nematode receptor-like protein srg family.</text>
</comment>
<feature type="transmembrane region" description="Helical" evidence="6">
    <location>
        <begin position="530"/>
        <end position="556"/>
    </location>
</feature>
<feature type="transmembrane region" description="Helical" evidence="6">
    <location>
        <begin position="67"/>
        <end position="88"/>
    </location>
</feature>
<evidence type="ECO:0000313" key="7">
    <source>
        <dbReference type="EnsemblMetazoa" id="PPA40217.1"/>
    </source>
</evidence>
<comment type="subcellular location">
    <subcellularLocation>
        <location evidence="1">Membrane</location>
        <topology evidence="1">Multi-pass membrane protein</topology>
    </subcellularLocation>
</comment>
<reference evidence="7" key="2">
    <citation type="submission" date="2022-06" db="UniProtKB">
        <authorList>
            <consortium name="EnsemblMetazoa"/>
        </authorList>
    </citation>
    <scope>IDENTIFICATION</scope>
    <source>
        <strain evidence="7">PS312</strain>
    </source>
</reference>
<keyword evidence="4 6" id="KW-1133">Transmembrane helix</keyword>
<dbReference type="AlphaFoldDB" id="A0A2A6CUP2"/>
<feature type="transmembrane region" description="Helical" evidence="6">
    <location>
        <begin position="487"/>
        <end position="509"/>
    </location>
</feature>
<feature type="transmembrane region" description="Helical" evidence="6">
    <location>
        <begin position="176"/>
        <end position="194"/>
    </location>
</feature>
<evidence type="ECO:0000256" key="4">
    <source>
        <dbReference type="ARBA" id="ARBA00022989"/>
    </source>
</evidence>
<feature type="transmembrane region" description="Helical" evidence="6">
    <location>
        <begin position="94"/>
        <end position="112"/>
    </location>
</feature>
<feature type="transmembrane region" description="Helical" evidence="6">
    <location>
        <begin position="412"/>
        <end position="431"/>
    </location>
</feature>
<reference evidence="8" key="1">
    <citation type="journal article" date="2008" name="Nat. Genet.">
        <title>The Pristionchus pacificus genome provides a unique perspective on nematode lifestyle and parasitism.</title>
        <authorList>
            <person name="Dieterich C."/>
            <person name="Clifton S.W."/>
            <person name="Schuster L.N."/>
            <person name="Chinwalla A."/>
            <person name="Delehaunty K."/>
            <person name="Dinkelacker I."/>
            <person name="Fulton L."/>
            <person name="Fulton R."/>
            <person name="Godfrey J."/>
            <person name="Minx P."/>
            <person name="Mitreva M."/>
            <person name="Roeseler W."/>
            <person name="Tian H."/>
            <person name="Witte H."/>
            <person name="Yang S.P."/>
            <person name="Wilson R.K."/>
            <person name="Sommer R.J."/>
        </authorList>
    </citation>
    <scope>NUCLEOTIDE SEQUENCE [LARGE SCALE GENOMIC DNA]</scope>
    <source>
        <strain evidence="8">PS312</strain>
    </source>
</reference>
<feature type="transmembrane region" description="Helical" evidence="6">
    <location>
        <begin position="438"/>
        <end position="459"/>
    </location>
</feature>
<evidence type="ECO:0000256" key="2">
    <source>
        <dbReference type="ARBA" id="ARBA00005692"/>
    </source>
</evidence>
<feature type="transmembrane region" description="Helical" evidence="6">
    <location>
        <begin position="329"/>
        <end position="350"/>
    </location>
</feature>
<evidence type="ECO:0000256" key="1">
    <source>
        <dbReference type="ARBA" id="ARBA00004141"/>
    </source>
</evidence>
<keyword evidence="5 6" id="KW-0472">Membrane</keyword>
<evidence type="ECO:0000313" key="8">
    <source>
        <dbReference type="Proteomes" id="UP000005239"/>
    </source>
</evidence>
<dbReference type="PANTHER" id="PTHR38614">
    <property type="entry name" value="PROTEIN CBG09954"/>
    <property type="match status" value="1"/>
</dbReference>
<dbReference type="InterPro" id="IPR000609">
    <property type="entry name" value="7TM_GPCR_serpentine_rcpt_Srg"/>
</dbReference>
<dbReference type="Gene3D" id="1.20.1070.10">
    <property type="entry name" value="Rhodopsin 7-helix transmembrane proteins"/>
    <property type="match status" value="1"/>
</dbReference>
<evidence type="ECO:0000256" key="5">
    <source>
        <dbReference type="ARBA" id="ARBA00023136"/>
    </source>
</evidence>
<feature type="transmembrane region" description="Helical" evidence="6">
    <location>
        <begin position="362"/>
        <end position="385"/>
    </location>
</feature>
<organism evidence="7 8">
    <name type="scientific">Pristionchus pacificus</name>
    <name type="common">Parasitic nematode worm</name>
    <dbReference type="NCBI Taxonomy" id="54126"/>
    <lineage>
        <taxon>Eukaryota</taxon>
        <taxon>Metazoa</taxon>
        <taxon>Ecdysozoa</taxon>
        <taxon>Nematoda</taxon>
        <taxon>Chromadorea</taxon>
        <taxon>Rhabditida</taxon>
        <taxon>Rhabditina</taxon>
        <taxon>Diplogasteromorpha</taxon>
        <taxon>Diplogasteroidea</taxon>
        <taxon>Neodiplogasteridae</taxon>
        <taxon>Pristionchus</taxon>
    </lineage>
</organism>